<feature type="region of interest" description="Disordered" evidence="6">
    <location>
        <begin position="176"/>
        <end position="242"/>
    </location>
</feature>
<evidence type="ECO:0000256" key="2">
    <source>
        <dbReference type="ARBA" id="ARBA00022723"/>
    </source>
</evidence>
<keyword evidence="5" id="KW-0482">Metalloprotease</keyword>
<dbReference type="GO" id="GO:0006508">
    <property type="term" value="P:proteolysis"/>
    <property type="evidence" value="ECO:0007669"/>
    <property type="project" value="UniProtKB-KW"/>
</dbReference>
<gene>
    <name evidence="8" type="ORF">IAC29_07840</name>
</gene>
<proteinExistence type="predicted"/>
<dbReference type="EMBL" id="JADIMQ010000112">
    <property type="protein sequence ID" value="MBO8449165.1"/>
    <property type="molecule type" value="Genomic_DNA"/>
</dbReference>
<dbReference type="InterPro" id="IPR028090">
    <property type="entry name" value="JAB_dom_prok"/>
</dbReference>
<reference evidence="8" key="2">
    <citation type="journal article" date="2021" name="PeerJ">
        <title>Extensive microbial diversity within the chicken gut microbiome revealed by metagenomics and culture.</title>
        <authorList>
            <person name="Gilroy R."/>
            <person name="Ravi A."/>
            <person name="Getino M."/>
            <person name="Pursley I."/>
            <person name="Horton D.L."/>
            <person name="Alikhan N.F."/>
            <person name="Baker D."/>
            <person name="Gharbi K."/>
            <person name="Hall N."/>
            <person name="Watson M."/>
            <person name="Adriaenssens E.M."/>
            <person name="Foster-Nyarko E."/>
            <person name="Jarju S."/>
            <person name="Secka A."/>
            <person name="Antonio M."/>
            <person name="Oren A."/>
            <person name="Chaudhuri R.R."/>
            <person name="La Ragione R."/>
            <person name="Hildebrand F."/>
            <person name="Pallen M.J."/>
        </authorList>
    </citation>
    <scope>NUCLEOTIDE SEQUENCE</scope>
    <source>
        <strain evidence="8">20514</strain>
    </source>
</reference>
<keyword evidence="2" id="KW-0479">Metal-binding</keyword>
<dbReference type="Proteomes" id="UP000810252">
    <property type="component" value="Unassembled WGS sequence"/>
</dbReference>
<dbReference type="Pfam" id="PF14464">
    <property type="entry name" value="Prok-JAB"/>
    <property type="match status" value="1"/>
</dbReference>
<evidence type="ECO:0000256" key="1">
    <source>
        <dbReference type="ARBA" id="ARBA00022670"/>
    </source>
</evidence>
<feature type="domain" description="JAB" evidence="7">
    <location>
        <begin position="12"/>
        <end position="124"/>
    </location>
</feature>
<protein>
    <submittedName>
        <fullName evidence="8">Mov34/MPN/PAD-1 family protein</fullName>
    </submittedName>
</protein>
<evidence type="ECO:0000256" key="5">
    <source>
        <dbReference type="ARBA" id="ARBA00023049"/>
    </source>
</evidence>
<sequence>MESAQTVIFTRRAFNAIVTETIDKHPIETGGIFLGYVLDNGTWIVVENVAPGFKSTHRSAYFEYDAEFVTYLANVLANQYKGNLQILGLWHRHPGDMDVFSSTDDQTNRNYAADCPYGAVSALVNCDPKWRMTMYHISQRGEYSPAEWYVDEGDIIPEELTALRYPDTGNLPVFDMHGVIPPRQDVPGNTGKDDGSGQDNKPASGTEDADSGNTAPENPDTGIAQDRITGFDKGDLNSPETLPYTFGMAFRDIKTIIRKLMNGRRHAHTDDTQL</sequence>
<comment type="caution">
    <text evidence="8">The sequence shown here is derived from an EMBL/GenBank/DDBJ whole genome shotgun (WGS) entry which is preliminary data.</text>
</comment>
<name>A0A9D9EM90_9BACT</name>
<evidence type="ECO:0000313" key="8">
    <source>
        <dbReference type="EMBL" id="MBO8449165.1"/>
    </source>
</evidence>
<keyword evidence="4" id="KW-0862">Zinc</keyword>
<dbReference type="GO" id="GO:0008237">
    <property type="term" value="F:metallopeptidase activity"/>
    <property type="evidence" value="ECO:0007669"/>
    <property type="project" value="UniProtKB-KW"/>
</dbReference>
<accession>A0A9D9EM90</accession>
<evidence type="ECO:0000313" key="9">
    <source>
        <dbReference type="Proteomes" id="UP000810252"/>
    </source>
</evidence>
<reference evidence="8" key="1">
    <citation type="submission" date="2020-10" db="EMBL/GenBank/DDBJ databases">
        <authorList>
            <person name="Gilroy R."/>
        </authorList>
    </citation>
    <scope>NUCLEOTIDE SEQUENCE</scope>
    <source>
        <strain evidence="8">20514</strain>
    </source>
</reference>
<dbReference type="GO" id="GO:0046872">
    <property type="term" value="F:metal ion binding"/>
    <property type="evidence" value="ECO:0007669"/>
    <property type="project" value="UniProtKB-KW"/>
</dbReference>
<dbReference type="AlphaFoldDB" id="A0A9D9EM90"/>
<evidence type="ECO:0000256" key="4">
    <source>
        <dbReference type="ARBA" id="ARBA00022833"/>
    </source>
</evidence>
<organism evidence="8 9">
    <name type="scientific">Candidatus Cryptobacteroides merdigallinarum</name>
    <dbReference type="NCBI Taxonomy" id="2840770"/>
    <lineage>
        <taxon>Bacteria</taxon>
        <taxon>Pseudomonadati</taxon>
        <taxon>Bacteroidota</taxon>
        <taxon>Bacteroidia</taxon>
        <taxon>Bacteroidales</taxon>
        <taxon>Candidatus Cryptobacteroides</taxon>
    </lineage>
</organism>
<evidence type="ECO:0000256" key="6">
    <source>
        <dbReference type="SAM" id="MobiDB-lite"/>
    </source>
</evidence>
<dbReference type="Gene3D" id="3.40.140.10">
    <property type="entry name" value="Cytidine Deaminase, domain 2"/>
    <property type="match status" value="1"/>
</dbReference>
<dbReference type="SUPFAM" id="SSF102712">
    <property type="entry name" value="JAB1/MPN domain"/>
    <property type="match status" value="1"/>
</dbReference>
<keyword evidence="1" id="KW-0645">Protease</keyword>
<evidence type="ECO:0000256" key="3">
    <source>
        <dbReference type="ARBA" id="ARBA00022801"/>
    </source>
</evidence>
<evidence type="ECO:0000259" key="7">
    <source>
        <dbReference type="Pfam" id="PF14464"/>
    </source>
</evidence>
<keyword evidence="3" id="KW-0378">Hydrolase</keyword>